<keyword evidence="4" id="KW-1185">Reference proteome</keyword>
<dbReference type="RefSeq" id="WP_150416693.1">
    <property type="nucleotide sequence ID" value="NZ_VYQF01000010.1"/>
</dbReference>
<organism evidence="3 4">
    <name type="scientific">Ginsengibacter hankyongi</name>
    <dbReference type="NCBI Taxonomy" id="2607284"/>
    <lineage>
        <taxon>Bacteria</taxon>
        <taxon>Pseudomonadati</taxon>
        <taxon>Bacteroidota</taxon>
        <taxon>Chitinophagia</taxon>
        <taxon>Chitinophagales</taxon>
        <taxon>Chitinophagaceae</taxon>
        <taxon>Ginsengibacter</taxon>
    </lineage>
</organism>
<feature type="chain" id="PRO_5023896555" evidence="2">
    <location>
        <begin position="24"/>
        <end position="95"/>
    </location>
</feature>
<protein>
    <submittedName>
        <fullName evidence="3">Uncharacterized protein</fullName>
    </submittedName>
</protein>
<feature type="compositionally biased region" description="Basic and acidic residues" evidence="1">
    <location>
        <begin position="33"/>
        <end position="42"/>
    </location>
</feature>
<name>A0A5J5ICT7_9BACT</name>
<dbReference type="EMBL" id="VYQF01000010">
    <property type="protein sequence ID" value="KAA9035866.1"/>
    <property type="molecule type" value="Genomic_DNA"/>
</dbReference>
<keyword evidence="2" id="KW-0732">Signal</keyword>
<evidence type="ECO:0000256" key="2">
    <source>
        <dbReference type="SAM" id="SignalP"/>
    </source>
</evidence>
<sequence>MKSIQLKTVFLGLSCFAFASTFAQDSPSTPKPDTTKMPKHDSTSMNSPVAMHNNVASINVNASNEYVSKNESIVALKNDAEEDVLTAKSFAKITA</sequence>
<feature type="signal peptide" evidence="2">
    <location>
        <begin position="1"/>
        <end position="23"/>
    </location>
</feature>
<evidence type="ECO:0000313" key="4">
    <source>
        <dbReference type="Proteomes" id="UP000326903"/>
    </source>
</evidence>
<gene>
    <name evidence="3" type="ORF">FW778_20135</name>
</gene>
<proteinExistence type="predicted"/>
<accession>A0A5J5ICT7</accession>
<dbReference type="Proteomes" id="UP000326903">
    <property type="component" value="Unassembled WGS sequence"/>
</dbReference>
<dbReference type="AlphaFoldDB" id="A0A5J5ICT7"/>
<reference evidence="3 4" key="1">
    <citation type="submission" date="2019-09" db="EMBL/GenBank/DDBJ databases">
        <title>Draft genome sequence of Ginsengibacter sp. BR5-29.</title>
        <authorList>
            <person name="Im W.-T."/>
        </authorList>
    </citation>
    <scope>NUCLEOTIDE SEQUENCE [LARGE SCALE GENOMIC DNA]</scope>
    <source>
        <strain evidence="3 4">BR5-29</strain>
    </source>
</reference>
<evidence type="ECO:0000313" key="3">
    <source>
        <dbReference type="EMBL" id="KAA9035866.1"/>
    </source>
</evidence>
<feature type="region of interest" description="Disordered" evidence="1">
    <location>
        <begin position="23"/>
        <end position="49"/>
    </location>
</feature>
<comment type="caution">
    <text evidence="3">The sequence shown here is derived from an EMBL/GenBank/DDBJ whole genome shotgun (WGS) entry which is preliminary data.</text>
</comment>
<evidence type="ECO:0000256" key="1">
    <source>
        <dbReference type="SAM" id="MobiDB-lite"/>
    </source>
</evidence>
<feature type="compositionally biased region" description="Polar residues" evidence="1">
    <location>
        <begin position="23"/>
        <end position="32"/>
    </location>
</feature>